<evidence type="ECO:0000313" key="2">
    <source>
        <dbReference type="Proteomes" id="UP001210339"/>
    </source>
</evidence>
<protein>
    <submittedName>
        <fullName evidence="1">Uncharacterized protein</fullName>
    </submittedName>
</protein>
<dbReference type="Proteomes" id="UP001210339">
    <property type="component" value="Chromosome"/>
</dbReference>
<organism evidence="1 2">
    <name type="scientific">Peptoniphilus equinus</name>
    <dbReference type="NCBI Taxonomy" id="3016343"/>
    <lineage>
        <taxon>Bacteria</taxon>
        <taxon>Bacillati</taxon>
        <taxon>Bacillota</taxon>
        <taxon>Tissierellia</taxon>
        <taxon>Tissierellales</taxon>
        <taxon>Peptoniphilaceae</taxon>
        <taxon>Peptoniphilus</taxon>
    </lineage>
</organism>
<dbReference type="EMBL" id="CP115667">
    <property type="protein sequence ID" value="WBW49731.1"/>
    <property type="molecule type" value="Genomic_DNA"/>
</dbReference>
<dbReference type="RefSeq" id="WP_271191262.1">
    <property type="nucleotide sequence ID" value="NZ_CP115667.1"/>
</dbReference>
<evidence type="ECO:0000313" key="1">
    <source>
        <dbReference type="EMBL" id="WBW49731.1"/>
    </source>
</evidence>
<sequence length="350" mass="39084">MLVTGIFTTTIDAKNFDVPSPVIMQAQSSNLELSQDSVDFLKNSGLDMDAFEGALSKFQTDQPIAERSKNDAFNVGEQKEVYVGNLESDIQALKNAAQANGFSDEQIQLYIEGLLKNLNERIVPSTVMLRSAPDRAEKDSYGVGFEALSEKKFSQITTRVKLPSAQVNDVNEIPYVFITPVSATENFDFGLKRGASIWDAFVLLGDPAINPDKRMLEYPLKSSVADGDMLYYQIYRDSDGYMVCKILNNADFSDVKISQSVWLNNSLPDQISFNKQITMTFPPSGTVGSSIMDARFSDSYLYDNSGNYVFETRVDNSHYGIFGDLRIPGSRNYTTHQHSEATDYVNIQLR</sequence>
<keyword evidence="2" id="KW-1185">Reference proteome</keyword>
<accession>A0ABY7QSF4</accession>
<reference evidence="1 2" key="1">
    <citation type="submission" date="2023-01" db="EMBL/GenBank/DDBJ databases">
        <authorList>
            <person name="Lee S.H."/>
            <person name="Jung H.S."/>
            <person name="Yun J.U."/>
        </authorList>
    </citation>
    <scope>NUCLEOTIDE SEQUENCE [LARGE SCALE GENOMIC DNA]</scope>
    <source>
        <strain evidence="1 2">CBA3646</strain>
    </source>
</reference>
<name>A0ABY7QSF4_9FIRM</name>
<gene>
    <name evidence="1" type="ORF">O6R05_06935</name>
</gene>
<proteinExistence type="predicted"/>